<evidence type="ECO:0000256" key="1">
    <source>
        <dbReference type="ARBA" id="ARBA00004377"/>
    </source>
</evidence>
<dbReference type="OrthoDB" id="9151668at2"/>
<keyword evidence="6 8" id="KW-1133">Transmembrane helix</keyword>
<dbReference type="NCBIfam" id="TIGR02532">
    <property type="entry name" value="IV_pilin_GFxxxE"/>
    <property type="match status" value="1"/>
</dbReference>
<dbReference type="PANTHER" id="PTHR39583">
    <property type="entry name" value="TYPE II SECRETION SYSTEM PROTEIN J-RELATED"/>
    <property type="match status" value="1"/>
</dbReference>
<keyword evidence="10" id="KW-1185">Reference proteome</keyword>
<dbReference type="GO" id="GO:0005886">
    <property type="term" value="C:plasma membrane"/>
    <property type="evidence" value="ECO:0007669"/>
    <property type="project" value="UniProtKB-SubCell"/>
</dbReference>
<dbReference type="SUPFAM" id="SSF54523">
    <property type="entry name" value="Pili subunits"/>
    <property type="match status" value="1"/>
</dbReference>
<proteinExistence type="predicted"/>
<evidence type="ECO:0000256" key="8">
    <source>
        <dbReference type="SAM" id="Phobius"/>
    </source>
</evidence>
<evidence type="ECO:0000256" key="6">
    <source>
        <dbReference type="ARBA" id="ARBA00022989"/>
    </source>
</evidence>
<keyword evidence="7 8" id="KW-0472">Membrane</keyword>
<dbReference type="EMBL" id="QQAV01000002">
    <property type="protein sequence ID" value="RDI27013.1"/>
    <property type="molecule type" value="Genomic_DNA"/>
</dbReference>
<dbReference type="InterPro" id="IPR045584">
    <property type="entry name" value="Pilin-like"/>
</dbReference>
<comment type="subcellular location">
    <subcellularLocation>
        <location evidence="1">Cell inner membrane</location>
        <topology evidence="1">Single-pass membrane protein</topology>
    </subcellularLocation>
</comment>
<keyword evidence="5 8" id="KW-0812">Transmembrane</keyword>
<evidence type="ECO:0000313" key="10">
    <source>
        <dbReference type="Proteomes" id="UP000255265"/>
    </source>
</evidence>
<keyword evidence="4" id="KW-0997">Cell inner membrane</keyword>
<evidence type="ECO:0000256" key="5">
    <source>
        <dbReference type="ARBA" id="ARBA00022692"/>
    </source>
</evidence>
<dbReference type="Pfam" id="PF07963">
    <property type="entry name" value="N_methyl"/>
    <property type="match status" value="1"/>
</dbReference>
<keyword evidence="2" id="KW-1003">Cell membrane</keyword>
<dbReference type="STRING" id="433924.NS331_13895"/>
<evidence type="ECO:0000256" key="3">
    <source>
        <dbReference type="ARBA" id="ARBA00022481"/>
    </source>
</evidence>
<comment type="caution">
    <text evidence="9">The sequence shown here is derived from an EMBL/GenBank/DDBJ whole genome shotgun (WGS) entry which is preliminary data.</text>
</comment>
<keyword evidence="3" id="KW-0488">Methylation</keyword>
<evidence type="ECO:0000313" key="9">
    <source>
        <dbReference type="EMBL" id="RDI27013.1"/>
    </source>
</evidence>
<gene>
    <name evidence="9" type="ORF">DFR41_10245</name>
</gene>
<evidence type="ECO:0000256" key="7">
    <source>
        <dbReference type="ARBA" id="ARBA00023136"/>
    </source>
</evidence>
<dbReference type="AlphaFoldDB" id="A0A370FP36"/>
<dbReference type="PANTHER" id="PTHR39583:SF2">
    <property type="entry name" value="TYPE II SECRETION SYSTEM PROTEIN J"/>
    <property type="match status" value="1"/>
</dbReference>
<name>A0A370FP36_9BURK</name>
<dbReference type="GO" id="GO:0015628">
    <property type="term" value="P:protein secretion by the type II secretion system"/>
    <property type="evidence" value="ECO:0007669"/>
    <property type="project" value="TreeGrafter"/>
</dbReference>
<reference evidence="9 10" key="1">
    <citation type="submission" date="2018-07" db="EMBL/GenBank/DDBJ databases">
        <title>Genomic Encyclopedia of Type Strains, Phase IV (KMG-IV): sequencing the most valuable type-strain genomes for metagenomic binning, comparative biology and taxonomic classification.</title>
        <authorList>
            <person name="Goeker M."/>
        </authorList>
    </citation>
    <scope>NUCLEOTIDE SEQUENCE [LARGE SCALE GENOMIC DNA]</scope>
    <source>
        <strain evidence="9 10">DSM 21352</strain>
    </source>
</reference>
<sequence>MRRHRRAPGAAVRLRGFTLVELLVALAAMALLALISWRGLDSMARAQSQHSARDEAVLVLQTALAQWGADLDGATNFGNTPALDWNGRVLRITRQAVDAQGSPAARVIAWTVGATADGSSSWLRWQSPPLASRADWTQAWGTAAAWAESALPGADAAATRVLPAASWNVGYFRNGAWSVAVQAQALGTATLPDGVRLQLQLPPGPGLSGLITRDWLRPTWAGAKTS</sequence>
<evidence type="ECO:0000256" key="2">
    <source>
        <dbReference type="ARBA" id="ARBA00022475"/>
    </source>
</evidence>
<dbReference type="Proteomes" id="UP000255265">
    <property type="component" value="Unassembled WGS sequence"/>
</dbReference>
<feature type="transmembrane region" description="Helical" evidence="8">
    <location>
        <begin position="12"/>
        <end position="37"/>
    </location>
</feature>
<protein>
    <submittedName>
        <fullName evidence="9">General secretion pathway protein J</fullName>
    </submittedName>
</protein>
<dbReference type="InterPro" id="IPR012902">
    <property type="entry name" value="N_methyl_site"/>
</dbReference>
<evidence type="ECO:0000256" key="4">
    <source>
        <dbReference type="ARBA" id="ARBA00022519"/>
    </source>
</evidence>
<accession>A0A370FP36</accession>
<dbReference type="PROSITE" id="PS00409">
    <property type="entry name" value="PROKAR_NTER_METHYL"/>
    <property type="match status" value="1"/>
</dbReference>
<dbReference type="InterPro" id="IPR051621">
    <property type="entry name" value="T2SS_protein_J"/>
</dbReference>
<organism evidence="9 10">
    <name type="scientific">Pseudacidovorax intermedius</name>
    <dbReference type="NCBI Taxonomy" id="433924"/>
    <lineage>
        <taxon>Bacteria</taxon>
        <taxon>Pseudomonadati</taxon>
        <taxon>Pseudomonadota</taxon>
        <taxon>Betaproteobacteria</taxon>
        <taxon>Burkholderiales</taxon>
        <taxon>Comamonadaceae</taxon>
        <taxon>Pseudacidovorax</taxon>
    </lineage>
</organism>
<dbReference type="RefSeq" id="WP_114802244.1">
    <property type="nucleotide sequence ID" value="NZ_QQAV01000002.1"/>
</dbReference>